<evidence type="ECO:0000256" key="4">
    <source>
        <dbReference type="ARBA" id="ARBA00004496"/>
    </source>
</evidence>
<dbReference type="Gene3D" id="3.30.420.10">
    <property type="entry name" value="Ribonuclease H-like superfamily/Ribonuclease H"/>
    <property type="match status" value="1"/>
</dbReference>
<comment type="cofactor">
    <cofactor evidence="3">
        <name>Mg(2+)</name>
        <dbReference type="ChEBI" id="CHEBI:18420"/>
    </cofactor>
</comment>
<dbReference type="EMBL" id="CAEZTS010000080">
    <property type="protein sequence ID" value="CAB4580545.1"/>
    <property type="molecule type" value="Genomic_DNA"/>
</dbReference>
<dbReference type="EC" id="3.1.26.4" evidence="6"/>
<dbReference type="InterPro" id="IPR001352">
    <property type="entry name" value="RNase_HII/HIII"/>
</dbReference>
<dbReference type="GO" id="GO:0046872">
    <property type="term" value="F:metal ion binding"/>
    <property type="evidence" value="ECO:0007669"/>
    <property type="project" value="UniProtKB-KW"/>
</dbReference>
<keyword evidence="9" id="KW-0540">Nuclease</keyword>
<sequence length="223" mass="24377">MVSVVPTRDLERSLRDEGFSCVVGVDEVGKGAWAGPLAVGMAVLPVDGDLAGVRDSKSISEKSREKMFDTVASWCTAWSVGFASALECDELGMAAAQRLATERALRSLGTRPDAAVVDGSWDFVTPLVPRVEMRVKGDTSVLSISAASILAKVTRDRLMRELSEHHPQYSLDTNKGYPCHWHRTALQGYGPSSIHRRSWAFMDNFVPWTGTPRVDRAAPPTLF</sequence>
<evidence type="ECO:0000256" key="5">
    <source>
        <dbReference type="ARBA" id="ARBA00007383"/>
    </source>
</evidence>
<reference evidence="15" key="1">
    <citation type="submission" date="2020-05" db="EMBL/GenBank/DDBJ databases">
        <authorList>
            <person name="Chiriac C."/>
            <person name="Salcher M."/>
            <person name="Ghai R."/>
            <person name="Kavagutti S V."/>
        </authorList>
    </citation>
    <scope>NUCLEOTIDE SEQUENCE</scope>
</reference>
<keyword evidence="10" id="KW-0479">Metal-binding</keyword>
<dbReference type="Pfam" id="PF01351">
    <property type="entry name" value="RNase_HII"/>
    <property type="match status" value="1"/>
</dbReference>
<evidence type="ECO:0000256" key="10">
    <source>
        <dbReference type="ARBA" id="ARBA00022723"/>
    </source>
</evidence>
<evidence type="ECO:0000259" key="14">
    <source>
        <dbReference type="PROSITE" id="PS51975"/>
    </source>
</evidence>
<dbReference type="HAMAP" id="MF_00052_B">
    <property type="entry name" value="RNase_HII_B"/>
    <property type="match status" value="1"/>
</dbReference>
<comment type="cofactor">
    <cofactor evidence="2">
        <name>Mn(2+)</name>
        <dbReference type="ChEBI" id="CHEBI:29035"/>
    </cofactor>
</comment>
<dbReference type="InterPro" id="IPR024567">
    <property type="entry name" value="RNase_HII/HIII_dom"/>
</dbReference>
<keyword evidence="11" id="KW-0255">Endonuclease</keyword>
<proteinExistence type="inferred from homology"/>
<dbReference type="GO" id="GO:0003723">
    <property type="term" value="F:RNA binding"/>
    <property type="evidence" value="ECO:0007669"/>
    <property type="project" value="InterPro"/>
</dbReference>
<dbReference type="InterPro" id="IPR036397">
    <property type="entry name" value="RNaseH_sf"/>
</dbReference>
<dbReference type="InterPro" id="IPR022898">
    <property type="entry name" value="RNase_HII"/>
</dbReference>
<dbReference type="CDD" id="cd07182">
    <property type="entry name" value="RNase_HII_bacteria_HII_like"/>
    <property type="match status" value="1"/>
</dbReference>
<evidence type="ECO:0000256" key="9">
    <source>
        <dbReference type="ARBA" id="ARBA00022722"/>
    </source>
</evidence>
<evidence type="ECO:0000256" key="7">
    <source>
        <dbReference type="ARBA" id="ARBA00019179"/>
    </source>
</evidence>
<evidence type="ECO:0000256" key="1">
    <source>
        <dbReference type="ARBA" id="ARBA00000077"/>
    </source>
</evidence>
<organism evidence="15">
    <name type="scientific">freshwater metagenome</name>
    <dbReference type="NCBI Taxonomy" id="449393"/>
    <lineage>
        <taxon>unclassified sequences</taxon>
        <taxon>metagenomes</taxon>
        <taxon>ecological metagenomes</taxon>
    </lineage>
</organism>
<dbReference type="SUPFAM" id="SSF53098">
    <property type="entry name" value="Ribonuclease H-like"/>
    <property type="match status" value="1"/>
</dbReference>
<evidence type="ECO:0000313" key="15">
    <source>
        <dbReference type="EMBL" id="CAB4580545.1"/>
    </source>
</evidence>
<dbReference type="PROSITE" id="PS51975">
    <property type="entry name" value="RNASE_H_2"/>
    <property type="match status" value="1"/>
</dbReference>
<evidence type="ECO:0000256" key="6">
    <source>
        <dbReference type="ARBA" id="ARBA00012180"/>
    </source>
</evidence>
<comment type="similarity">
    <text evidence="5">Belongs to the RNase HII family.</text>
</comment>
<evidence type="ECO:0000256" key="2">
    <source>
        <dbReference type="ARBA" id="ARBA00001936"/>
    </source>
</evidence>
<dbReference type="GO" id="GO:0032299">
    <property type="term" value="C:ribonuclease H2 complex"/>
    <property type="evidence" value="ECO:0007669"/>
    <property type="project" value="TreeGrafter"/>
</dbReference>
<evidence type="ECO:0000256" key="3">
    <source>
        <dbReference type="ARBA" id="ARBA00001946"/>
    </source>
</evidence>
<name>A0A6J6EYN7_9ZZZZ</name>
<feature type="domain" description="RNase H type-2" evidence="14">
    <location>
        <begin position="20"/>
        <end position="211"/>
    </location>
</feature>
<comment type="catalytic activity">
    <reaction evidence="1">
        <text>Endonucleolytic cleavage to 5'-phosphomonoester.</text>
        <dbReference type="EC" id="3.1.26.4"/>
    </reaction>
</comment>
<dbReference type="GO" id="GO:0005737">
    <property type="term" value="C:cytoplasm"/>
    <property type="evidence" value="ECO:0007669"/>
    <property type="project" value="UniProtKB-SubCell"/>
</dbReference>
<evidence type="ECO:0000256" key="13">
    <source>
        <dbReference type="ARBA" id="ARBA00023211"/>
    </source>
</evidence>
<dbReference type="GO" id="GO:0006298">
    <property type="term" value="P:mismatch repair"/>
    <property type="evidence" value="ECO:0007669"/>
    <property type="project" value="TreeGrafter"/>
</dbReference>
<dbReference type="InterPro" id="IPR012337">
    <property type="entry name" value="RNaseH-like_sf"/>
</dbReference>
<keyword evidence="12" id="KW-0378">Hydrolase</keyword>
<dbReference type="PANTHER" id="PTHR10954">
    <property type="entry name" value="RIBONUCLEASE H2 SUBUNIT A"/>
    <property type="match status" value="1"/>
</dbReference>
<comment type="subcellular location">
    <subcellularLocation>
        <location evidence="4">Cytoplasm</location>
    </subcellularLocation>
</comment>
<dbReference type="AlphaFoldDB" id="A0A6J6EYN7"/>
<dbReference type="GO" id="GO:0004523">
    <property type="term" value="F:RNA-DNA hybrid ribonuclease activity"/>
    <property type="evidence" value="ECO:0007669"/>
    <property type="project" value="UniProtKB-EC"/>
</dbReference>
<dbReference type="GO" id="GO:0043137">
    <property type="term" value="P:DNA replication, removal of RNA primer"/>
    <property type="evidence" value="ECO:0007669"/>
    <property type="project" value="TreeGrafter"/>
</dbReference>
<protein>
    <recommendedName>
        <fullName evidence="7">Ribonuclease HII</fullName>
        <ecNumber evidence="6">3.1.26.4</ecNumber>
    </recommendedName>
</protein>
<keyword evidence="13" id="KW-0464">Manganese</keyword>
<evidence type="ECO:0000256" key="12">
    <source>
        <dbReference type="ARBA" id="ARBA00022801"/>
    </source>
</evidence>
<keyword evidence="8" id="KW-0963">Cytoplasm</keyword>
<gene>
    <name evidence="15" type="ORF">UFOPK1722_00999</name>
</gene>
<accession>A0A6J6EYN7</accession>
<evidence type="ECO:0000256" key="11">
    <source>
        <dbReference type="ARBA" id="ARBA00022759"/>
    </source>
</evidence>
<dbReference type="PANTHER" id="PTHR10954:SF18">
    <property type="entry name" value="RIBONUCLEASE HII"/>
    <property type="match status" value="1"/>
</dbReference>
<dbReference type="NCBIfam" id="NF000595">
    <property type="entry name" value="PRK00015.1-3"/>
    <property type="match status" value="1"/>
</dbReference>
<evidence type="ECO:0000256" key="8">
    <source>
        <dbReference type="ARBA" id="ARBA00022490"/>
    </source>
</evidence>